<dbReference type="AlphaFoldDB" id="A0AAD2GCA7"/>
<evidence type="ECO:0000256" key="3">
    <source>
        <dbReference type="ARBA" id="ARBA00011977"/>
    </source>
</evidence>
<dbReference type="Pfam" id="PF02390">
    <property type="entry name" value="Methyltransf_4"/>
    <property type="match status" value="1"/>
</dbReference>
<dbReference type="PANTHER" id="PTHR13610:SF20">
    <property type="entry name" value="METHYLTRANSFERASE DOMAIN-CONTAINING PROTEIN"/>
    <property type="match status" value="1"/>
</dbReference>
<dbReference type="InterPro" id="IPR026170">
    <property type="entry name" value="FAM173A/B"/>
</dbReference>
<protein>
    <recommendedName>
        <fullName evidence="3">tRNA (guanine(46)-N(7))-methyltransferase</fullName>
        <ecNumber evidence="3">2.1.1.33</ecNumber>
    </recommendedName>
</protein>
<reference evidence="8" key="1">
    <citation type="submission" date="2023-08" db="EMBL/GenBank/DDBJ databases">
        <authorList>
            <person name="Audoor S."/>
            <person name="Bilcke G."/>
        </authorList>
    </citation>
    <scope>NUCLEOTIDE SEQUENCE</scope>
</reference>
<dbReference type="Proteomes" id="UP001295423">
    <property type="component" value="Unassembled WGS sequence"/>
</dbReference>
<keyword evidence="7" id="KW-0819">tRNA processing</keyword>
<evidence type="ECO:0000313" key="9">
    <source>
        <dbReference type="Proteomes" id="UP001295423"/>
    </source>
</evidence>
<dbReference type="SUPFAM" id="SSF53335">
    <property type="entry name" value="S-adenosyl-L-methionine-dependent methyltransferases"/>
    <property type="match status" value="1"/>
</dbReference>
<proteinExistence type="inferred from homology"/>
<evidence type="ECO:0000256" key="5">
    <source>
        <dbReference type="ARBA" id="ARBA00022679"/>
    </source>
</evidence>
<evidence type="ECO:0000256" key="6">
    <source>
        <dbReference type="ARBA" id="ARBA00022691"/>
    </source>
</evidence>
<evidence type="ECO:0000256" key="1">
    <source>
        <dbReference type="ARBA" id="ARBA00000142"/>
    </source>
</evidence>
<dbReference type="EC" id="2.1.1.33" evidence="3"/>
<dbReference type="GO" id="GO:0016279">
    <property type="term" value="F:protein-lysine N-methyltransferase activity"/>
    <property type="evidence" value="ECO:0007669"/>
    <property type="project" value="InterPro"/>
</dbReference>
<gene>
    <name evidence="8" type="ORF">CYCCA115_LOCUS23684</name>
</gene>
<dbReference type="InterPro" id="IPR003358">
    <property type="entry name" value="tRNA_(Gua-N-7)_MeTrfase_Trmb"/>
</dbReference>
<comment type="caution">
    <text evidence="8">The sequence shown here is derived from an EMBL/GenBank/DDBJ whole genome shotgun (WGS) entry which is preliminary data.</text>
</comment>
<dbReference type="EMBL" id="CAKOGP040002424">
    <property type="protein sequence ID" value="CAJ1969392.1"/>
    <property type="molecule type" value="Genomic_DNA"/>
</dbReference>
<evidence type="ECO:0000256" key="7">
    <source>
        <dbReference type="ARBA" id="ARBA00022694"/>
    </source>
</evidence>
<evidence type="ECO:0000313" key="8">
    <source>
        <dbReference type="EMBL" id="CAJ1969392.1"/>
    </source>
</evidence>
<comment type="similarity">
    <text evidence="2">Belongs to the ANT/ATPSC lysine N-methyltransferase family.</text>
</comment>
<dbReference type="GO" id="GO:1905706">
    <property type="term" value="P:regulation of mitochondrial ATP synthesis coupled proton transport"/>
    <property type="evidence" value="ECO:0007669"/>
    <property type="project" value="TreeGrafter"/>
</dbReference>
<dbReference type="InterPro" id="IPR029063">
    <property type="entry name" value="SAM-dependent_MTases_sf"/>
</dbReference>
<keyword evidence="4" id="KW-0489">Methyltransferase</keyword>
<sequence>MSTAIETAETSFKLAPFNPSSEQIQKKCCELLIDRALGDNNNSNSNSNNSESKEGGPVLFDLGCGDARLLINSAKLYPQLKCIGIELDNAFVTRAIEQIQTLPRDLQDRLYVHEGDALKDQIYQESTCPVANLTFIDDASILYLFVLPKGIEKLIPLLISVVEKRKLQKRNFRILSYMFQIPEWDPSVVDRSSKGSCPIYLYEFLYEE</sequence>
<keyword evidence="9" id="KW-1185">Reference proteome</keyword>
<dbReference type="GO" id="GO:0005739">
    <property type="term" value="C:mitochondrion"/>
    <property type="evidence" value="ECO:0007669"/>
    <property type="project" value="TreeGrafter"/>
</dbReference>
<accession>A0AAD2GCA7</accession>
<name>A0AAD2GCA7_9STRA</name>
<keyword evidence="5" id="KW-0808">Transferase</keyword>
<keyword evidence="6" id="KW-0949">S-adenosyl-L-methionine</keyword>
<comment type="catalytic activity">
    <reaction evidence="1">
        <text>guanosine(46) in tRNA + S-adenosyl-L-methionine = N(7)-methylguanosine(46) in tRNA + S-adenosyl-L-homocysteine</text>
        <dbReference type="Rhea" id="RHEA:42708"/>
        <dbReference type="Rhea" id="RHEA-COMP:10188"/>
        <dbReference type="Rhea" id="RHEA-COMP:10189"/>
        <dbReference type="ChEBI" id="CHEBI:57856"/>
        <dbReference type="ChEBI" id="CHEBI:59789"/>
        <dbReference type="ChEBI" id="CHEBI:74269"/>
        <dbReference type="ChEBI" id="CHEBI:74480"/>
        <dbReference type="EC" id="2.1.1.33"/>
    </reaction>
</comment>
<dbReference type="GO" id="GO:0008176">
    <property type="term" value="F:tRNA (guanine(46)-N7)-methyltransferase activity"/>
    <property type="evidence" value="ECO:0007669"/>
    <property type="project" value="UniProtKB-EC"/>
</dbReference>
<evidence type="ECO:0000256" key="2">
    <source>
        <dbReference type="ARBA" id="ARBA00010633"/>
    </source>
</evidence>
<evidence type="ECO:0000256" key="4">
    <source>
        <dbReference type="ARBA" id="ARBA00022603"/>
    </source>
</evidence>
<dbReference type="Gene3D" id="3.40.50.150">
    <property type="entry name" value="Vaccinia Virus protein VP39"/>
    <property type="match status" value="1"/>
</dbReference>
<dbReference type="PANTHER" id="PTHR13610">
    <property type="entry name" value="METHYLTRANSFERASE DOMAIN-CONTAINING PROTEIN"/>
    <property type="match status" value="1"/>
</dbReference>
<organism evidence="8 9">
    <name type="scientific">Cylindrotheca closterium</name>
    <dbReference type="NCBI Taxonomy" id="2856"/>
    <lineage>
        <taxon>Eukaryota</taxon>
        <taxon>Sar</taxon>
        <taxon>Stramenopiles</taxon>
        <taxon>Ochrophyta</taxon>
        <taxon>Bacillariophyta</taxon>
        <taxon>Bacillariophyceae</taxon>
        <taxon>Bacillariophycidae</taxon>
        <taxon>Bacillariales</taxon>
        <taxon>Bacillariaceae</taxon>
        <taxon>Cylindrotheca</taxon>
    </lineage>
</organism>